<keyword evidence="3 6" id="KW-0479">Metal-binding</keyword>
<evidence type="ECO:0000256" key="7">
    <source>
        <dbReference type="PROSITE-ProRule" id="PRU00333"/>
    </source>
</evidence>
<dbReference type="GO" id="GO:0033528">
    <property type="term" value="P:S-methylmethionine cycle"/>
    <property type="evidence" value="ECO:0007669"/>
    <property type="project" value="TreeGrafter"/>
</dbReference>
<evidence type="ECO:0000256" key="2">
    <source>
        <dbReference type="ARBA" id="ARBA00022679"/>
    </source>
</evidence>
<dbReference type="PANTHER" id="PTHR46015:SF1">
    <property type="entry name" value="HOMOCYSTEINE S-METHYLTRANSFERASE-LIKE ISOFORM 1"/>
    <property type="match status" value="1"/>
</dbReference>
<keyword evidence="1 7" id="KW-0489">Methyltransferase</keyword>
<dbReference type="Pfam" id="PF02574">
    <property type="entry name" value="S-methyl_trans"/>
    <property type="match status" value="1"/>
</dbReference>
<dbReference type="InterPro" id="IPR003726">
    <property type="entry name" value="HCY_dom"/>
</dbReference>
<dbReference type="Proteomes" id="UP000281975">
    <property type="component" value="Unassembled WGS sequence"/>
</dbReference>
<feature type="domain" description="Hcy-binding" evidence="8">
    <location>
        <begin position="8"/>
        <end position="318"/>
    </location>
</feature>
<evidence type="ECO:0000256" key="3">
    <source>
        <dbReference type="ARBA" id="ARBA00022723"/>
    </source>
</evidence>
<reference evidence="9 10" key="1">
    <citation type="submission" date="2018-10" db="EMBL/GenBank/DDBJ databases">
        <title>Genomic Encyclopedia of Type Strains, Phase IV (KMG-IV): sequencing the most valuable type-strain genomes for metagenomic binning, comparative biology and taxonomic classification.</title>
        <authorList>
            <person name="Goeker M."/>
        </authorList>
    </citation>
    <scope>NUCLEOTIDE SEQUENCE [LARGE SCALE GENOMIC DNA]</scope>
    <source>
        <strain evidence="9 10">DSM 23229</strain>
    </source>
</reference>
<dbReference type="EMBL" id="RBIN01000005">
    <property type="protein sequence ID" value="RKR03482.1"/>
    <property type="molecule type" value="Genomic_DNA"/>
</dbReference>
<evidence type="ECO:0000256" key="4">
    <source>
        <dbReference type="ARBA" id="ARBA00022833"/>
    </source>
</evidence>
<dbReference type="NCBIfam" id="NF007020">
    <property type="entry name" value="PRK09485.1"/>
    <property type="match status" value="1"/>
</dbReference>
<keyword evidence="10" id="KW-1185">Reference proteome</keyword>
<dbReference type="SUPFAM" id="SSF82282">
    <property type="entry name" value="Homocysteine S-methyltransferase"/>
    <property type="match status" value="1"/>
</dbReference>
<dbReference type="InterPro" id="IPR036589">
    <property type="entry name" value="HCY_dom_sf"/>
</dbReference>
<proteinExistence type="predicted"/>
<dbReference type="InterPro" id="IPR017226">
    <property type="entry name" value="BHMT-like"/>
</dbReference>
<gene>
    <name evidence="9" type="ORF">C7446_2007</name>
</gene>
<dbReference type="RefSeq" id="WP_121172952.1">
    <property type="nucleotide sequence ID" value="NZ_RBIN01000005.1"/>
</dbReference>
<evidence type="ECO:0000313" key="10">
    <source>
        <dbReference type="Proteomes" id="UP000281975"/>
    </source>
</evidence>
<evidence type="ECO:0000256" key="1">
    <source>
        <dbReference type="ARBA" id="ARBA00022603"/>
    </source>
</evidence>
<feature type="binding site" evidence="6 7">
    <location>
        <position position="304"/>
    </location>
    <ligand>
        <name>Zn(2+)</name>
        <dbReference type="ChEBI" id="CHEBI:29105"/>
    </ligand>
</feature>
<dbReference type="GO" id="GO:0032259">
    <property type="term" value="P:methylation"/>
    <property type="evidence" value="ECO:0007669"/>
    <property type="project" value="UniProtKB-KW"/>
</dbReference>
<dbReference type="FunFam" id="3.20.20.330:FF:000002">
    <property type="entry name" value="Homocysteine S-methyltransferase"/>
    <property type="match status" value="1"/>
</dbReference>
<dbReference type="GO" id="GO:0009086">
    <property type="term" value="P:methionine biosynthetic process"/>
    <property type="evidence" value="ECO:0007669"/>
    <property type="project" value="InterPro"/>
</dbReference>
<evidence type="ECO:0000256" key="6">
    <source>
        <dbReference type="PIRSR" id="PIRSR037505-2"/>
    </source>
</evidence>
<dbReference type="PIRSF" id="PIRSF037505">
    <property type="entry name" value="Betaine_HMT"/>
    <property type="match status" value="1"/>
</dbReference>
<comment type="cofactor">
    <cofactor evidence="6">
        <name>Zn(2+)</name>
        <dbReference type="ChEBI" id="CHEBI:29105"/>
    </cofactor>
    <text evidence="6">Binds 1 zinc ion per subunit.</text>
</comment>
<dbReference type="Gene3D" id="3.20.20.330">
    <property type="entry name" value="Homocysteine-binding-like domain"/>
    <property type="match status" value="1"/>
</dbReference>
<feature type="binding site" evidence="6 7">
    <location>
        <position position="303"/>
    </location>
    <ligand>
        <name>Zn(2+)</name>
        <dbReference type="ChEBI" id="CHEBI:29105"/>
    </ligand>
</feature>
<dbReference type="OrthoDB" id="9803687at2"/>
<keyword evidence="2 7" id="KW-0808">Transferase</keyword>
<accession>A0A420WWJ8</accession>
<dbReference type="PROSITE" id="PS50970">
    <property type="entry name" value="HCY"/>
    <property type="match status" value="1"/>
</dbReference>
<protein>
    <recommendedName>
        <fullName evidence="5">S-methylmethionine:homocysteine methyltransferase</fullName>
    </recommendedName>
</protein>
<sequence>MARSPLPSALDAVLERFTFMVLDGALATELERIGFELNDALWSARLLREAPETITRVHRAWFEAGADCAITASYQASLEGFRRHGVSEQQALRLIRRSVALARRARDDFRRAHADDCRPRPLVAASVGPYGAALADGSEYRGDYTDDERTLQAFHRPRLAALMSERPDLLAIETLPSLGEARALSRLLPEFPGARAWVSFTTRDARHISDGTPIRDCAALLAECPQVVAIGVNCTAPHHVGELIGEIRAVSDRPVIVYPNAGEHYDPHQGGWQPQATPPAGTSPFGELARQWQAAGAAIIGGCCRTTPEDIRAIAAQRRRLR</sequence>
<keyword evidence="4 6" id="KW-0862">Zinc</keyword>
<dbReference type="AlphaFoldDB" id="A0A420WWJ8"/>
<name>A0A420WWJ8_9GAMM</name>
<dbReference type="InterPro" id="IPR051486">
    <property type="entry name" value="Hcy_S-methyltransferase"/>
</dbReference>
<dbReference type="PANTHER" id="PTHR46015">
    <property type="entry name" value="ZGC:172121"/>
    <property type="match status" value="1"/>
</dbReference>
<feature type="binding site" evidence="6 7">
    <location>
        <position position="234"/>
    </location>
    <ligand>
        <name>Zn(2+)</name>
        <dbReference type="ChEBI" id="CHEBI:29105"/>
    </ligand>
</feature>
<dbReference type="GO" id="GO:0008898">
    <property type="term" value="F:S-adenosylmethionine-homocysteine S-methyltransferase activity"/>
    <property type="evidence" value="ECO:0007669"/>
    <property type="project" value="TreeGrafter"/>
</dbReference>
<evidence type="ECO:0000256" key="5">
    <source>
        <dbReference type="ARBA" id="ARBA00076752"/>
    </source>
</evidence>
<evidence type="ECO:0000313" key="9">
    <source>
        <dbReference type="EMBL" id="RKR03482.1"/>
    </source>
</evidence>
<organism evidence="9 10">
    <name type="scientific">Kushneria sinocarnis</name>
    <dbReference type="NCBI Taxonomy" id="595502"/>
    <lineage>
        <taxon>Bacteria</taxon>
        <taxon>Pseudomonadati</taxon>
        <taxon>Pseudomonadota</taxon>
        <taxon>Gammaproteobacteria</taxon>
        <taxon>Oceanospirillales</taxon>
        <taxon>Halomonadaceae</taxon>
        <taxon>Kushneria</taxon>
    </lineage>
</organism>
<comment type="caution">
    <text evidence="9">The sequence shown here is derived from an EMBL/GenBank/DDBJ whole genome shotgun (WGS) entry which is preliminary data.</text>
</comment>
<dbReference type="GO" id="GO:0008270">
    <property type="term" value="F:zinc ion binding"/>
    <property type="evidence" value="ECO:0007669"/>
    <property type="project" value="InterPro"/>
</dbReference>
<evidence type="ECO:0000259" key="8">
    <source>
        <dbReference type="PROSITE" id="PS50970"/>
    </source>
</evidence>